<organism evidence="1">
    <name type="scientific">Pseudomonas marvdashtae</name>
    <dbReference type="NCBI Taxonomy" id="2745500"/>
    <lineage>
        <taxon>Bacteria</taxon>
        <taxon>Pseudomonadati</taxon>
        <taxon>Pseudomonadota</taxon>
        <taxon>Gammaproteobacteria</taxon>
        <taxon>Pseudomonadales</taxon>
        <taxon>Pseudomonadaceae</taxon>
        <taxon>Pseudomonas</taxon>
    </lineage>
</organism>
<reference evidence="1 3" key="1">
    <citation type="journal article" date="2020" name="Microorganisms">
        <title>Reliable Identification of Environmental Pseudomonas Isolates Using the rpoD Gene.</title>
        <authorList>
            <consortium name="The Broad Institute Genome Sequencing Platform"/>
            <person name="Girard L."/>
            <person name="Lood C."/>
            <person name="Rokni-Zadeh H."/>
            <person name="van Noort V."/>
            <person name="Lavigne R."/>
            <person name="De Mot R."/>
        </authorList>
    </citation>
    <scope>NUCLEOTIDE SEQUENCE</scope>
    <source>
        <strain evidence="1 3">SWRI102</strain>
    </source>
</reference>
<evidence type="ECO:0000313" key="2">
    <source>
        <dbReference type="EMBL" id="MBV4552260.1"/>
    </source>
</evidence>
<keyword evidence="3" id="KW-1185">Reference proteome</keyword>
<dbReference type="EMBL" id="JABWQX010000001">
    <property type="protein sequence ID" value="MBC3394805.1"/>
    <property type="molecule type" value="Genomic_DNA"/>
</dbReference>
<evidence type="ECO:0000313" key="1">
    <source>
        <dbReference type="EMBL" id="MBC3394805.1"/>
    </source>
</evidence>
<comment type="caution">
    <text evidence="1">The sequence shown here is derived from an EMBL/GenBank/DDBJ whole genome shotgun (WGS) entry which is preliminary data.</text>
</comment>
<proteinExistence type="predicted"/>
<gene>
    <name evidence="2" type="ORF">HU742_014030</name>
    <name evidence="1" type="ORF">HU742_06285</name>
</gene>
<evidence type="ECO:0000313" key="3">
    <source>
        <dbReference type="Proteomes" id="UP000659438"/>
    </source>
</evidence>
<dbReference type="RefSeq" id="WP_186642853.1">
    <property type="nucleotide sequence ID" value="NZ_JABWQX020000001.1"/>
</dbReference>
<reference evidence="2" key="3">
    <citation type="submission" date="2021-06" db="EMBL/GenBank/DDBJ databases">
        <title>Updating the genus Pseudomonas: Description of 43 new species and partition of the Pseudomonas putida group.</title>
        <authorList>
            <person name="Girard L."/>
            <person name="Lood C."/>
            <person name="Vandamme P."/>
            <person name="Rokni-Zadeh H."/>
            <person name="Van Noort V."/>
            <person name="Hofte M."/>
            <person name="Lavigne R."/>
            <person name="De Mot R."/>
        </authorList>
    </citation>
    <scope>NUCLEOTIDE SEQUENCE</scope>
    <source>
        <strain evidence="2">SWRI102</strain>
    </source>
</reference>
<dbReference type="EMBL" id="JABWQX020000001">
    <property type="protein sequence ID" value="MBV4552260.1"/>
    <property type="molecule type" value="Genomic_DNA"/>
</dbReference>
<sequence>MSNIDWSQLITKQKKDEAASALRFAETKVVLAQKNAGAVSQIARIQDRIDTLGYGIEVGEATPEEEAEQVALAAPLKAWKLYKYALGKVTAQAGWFESPVWPVEPATPEIAATPTVSSADKI</sequence>
<name>A0A923FNK0_9PSED</name>
<dbReference type="Proteomes" id="UP000659438">
    <property type="component" value="Unassembled WGS sequence"/>
</dbReference>
<protein>
    <submittedName>
        <fullName evidence="1">Phage tail protein</fullName>
    </submittedName>
</protein>
<accession>A0A923FNK0</accession>
<reference evidence="1" key="2">
    <citation type="submission" date="2020-07" db="EMBL/GenBank/DDBJ databases">
        <authorList>
            <person name="Lood C."/>
            <person name="Girard L."/>
        </authorList>
    </citation>
    <scope>NUCLEOTIDE SEQUENCE</scope>
    <source>
        <strain evidence="1">SWRI102</strain>
    </source>
</reference>
<dbReference type="AlphaFoldDB" id="A0A923FNK0"/>